<sequence>MSTPADLLGALLGIPRMDAACLGQWSLFDPAESGETPAEIAYRHGAAIALCESCPALRECGEWASGLPPRDRPRGVVAGRLNDPKPRPRKKENS</sequence>
<organism evidence="3 4">
    <name type="scientific">Mycolicibacterium brumae</name>
    <dbReference type="NCBI Taxonomy" id="85968"/>
    <lineage>
        <taxon>Bacteria</taxon>
        <taxon>Bacillati</taxon>
        <taxon>Actinomycetota</taxon>
        <taxon>Actinomycetes</taxon>
        <taxon>Mycobacteriales</taxon>
        <taxon>Mycobacteriaceae</taxon>
        <taxon>Mycolicibacterium</taxon>
    </lineage>
</organism>
<dbReference type="OrthoDB" id="4428041at2"/>
<comment type="caution">
    <text evidence="3">The sequence shown here is derived from an EMBL/GenBank/DDBJ whole genome shotgun (WGS) entry which is preliminary data.</text>
</comment>
<feature type="domain" description="4Fe-4S Wbl-type" evidence="2">
    <location>
        <begin position="20"/>
        <end position="87"/>
    </location>
</feature>
<feature type="compositionally biased region" description="Basic and acidic residues" evidence="1">
    <location>
        <begin position="82"/>
        <end position="94"/>
    </location>
</feature>
<accession>A0A2G5PBH2</accession>
<name>A0A2G5PBH2_9MYCO</name>
<evidence type="ECO:0000313" key="4">
    <source>
        <dbReference type="Proteomes" id="UP000230551"/>
    </source>
</evidence>
<dbReference type="Proteomes" id="UP000230551">
    <property type="component" value="Unassembled WGS sequence"/>
</dbReference>
<evidence type="ECO:0000313" key="3">
    <source>
        <dbReference type="EMBL" id="PIB75709.1"/>
    </source>
</evidence>
<reference evidence="3 4" key="1">
    <citation type="journal article" date="2017" name="Infect. Genet. Evol.">
        <title>The new phylogeny of the genus Mycobacterium: The old and the news.</title>
        <authorList>
            <person name="Tortoli E."/>
            <person name="Fedrizzi T."/>
            <person name="Meehan C.J."/>
            <person name="Trovato A."/>
            <person name="Grottola A."/>
            <person name="Giacobazzi E."/>
            <person name="Serpini G.F."/>
            <person name="Tagliazucchi S."/>
            <person name="Fabio A."/>
            <person name="Bettua C."/>
            <person name="Bertorelli R."/>
            <person name="Frascaro F."/>
            <person name="De Sanctis V."/>
            <person name="Pecorari M."/>
            <person name="Jousson O."/>
            <person name="Segata N."/>
            <person name="Cirillo D.M."/>
        </authorList>
    </citation>
    <scope>NUCLEOTIDE SEQUENCE [LARGE SCALE GENOMIC DNA]</scope>
    <source>
        <strain evidence="3 4">CIP1034565</strain>
    </source>
</reference>
<dbReference type="InterPro" id="IPR034768">
    <property type="entry name" value="4FE4S_WBL"/>
</dbReference>
<dbReference type="EMBL" id="PDCN02000008">
    <property type="protein sequence ID" value="PIB75709.1"/>
    <property type="molecule type" value="Genomic_DNA"/>
</dbReference>
<evidence type="ECO:0000256" key="1">
    <source>
        <dbReference type="SAM" id="MobiDB-lite"/>
    </source>
</evidence>
<proteinExistence type="predicted"/>
<dbReference type="AlphaFoldDB" id="A0A2G5PBH2"/>
<evidence type="ECO:0000259" key="2">
    <source>
        <dbReference type="PROSITE" id="PS51674"/>
    </source>
</evidence>
<dbReference type="RefSeq" id="WP_090591498.1">
    <property type="nucleotide sequence ID" value="NZ_CP104302.1"/>
</dbReference>
<feature type="region of interest" description="Disordered" evidence="1">
    <location>
        <begin position="62"/>
        <end position="94"/>
    </location>
</feature>
<gene>
    <name evidence="3" type="ORF">CQY22_008185</name>
</gene>
<protein>
    <recommendedName>
        <fullName evidence="2">4Fe-4S Wbl-type domain-containing protein</fullName>
    </recommendedName>
</protein>
<keyword evidence="4" id="KW-1185">Reference proteome</keyword>
<dbReference type="PROSITE" id="PS51674">
    <property type="entry name" value="4FE4S_WBL"/>
    <property type="match status" value="1"/>
</dbReference>
<dbReference type="STRING" id="85968.GCA_900073015_03139"/>